<keyword evidence="3" id="KW-1185">Reference proteome</keyword>
<gene>
    <name evidence="2" type="ORF">GCM10023215_43820</name>
</gene>
<reference evidence="3" key="1">
    <citation type="journal article" date="2019" name="Int. J. Syst. Evol. Microbiol.">
        <title>The Global Catalogue of Microorganisms (GCM) 10K type strain sequencing project: providing services to taxonomists for standard genome sequencing and annotation.</title>
        <authorList>
            <consortium name="The Broad Institute Genomics Platform"/>
            <consortium name="The Broad Institute Genome Sequencing Center for Infectious Disease"/>
            <person name="Wu L."/>
            <person name="Ma J."/>
        </authorList>
    </citation>
    <scope>NUCLEOTIDE SEQUENCE [LARGE SCALE GENOMIC DNA]</scope>
    <source>
        <strain evidence="3">JCM 18055</strain>
    </source>
</reference>
<protein>
    <submittedName>
        <fullName evidence="2">Uncharacterized protein</fullName>
    </submittedName>
</protein>
<comment type="caution">
    <text evidence="2">The sequence shown here is derived from an EMBL/GenBank/DDBJ whole genome shotgun (WGS) entry which is preliminary data.</text>
</comment>
<sequence length="176" mass="18865">MPDAAPRLVWRGGARERGPGRARGRIPMIARPVDESHRATTATTAATPTAAGTRTRDGLEQDMGTDDFSNRWTLRGDPALLMEAATALRGARAEQIFDERFPGEYVLSGVARLLESLAHEMRIAGDDSALSHAVVSAATDISGHVLRYLPELRDAAVHHRRTSAGTGTSGTSPWPS</sequence>
<proteinExistence type="predicted"/>
<dbReference type="Proteomes" id="UP001500325">
    <property type="component" value="Unassembled WGS sequence"/>
</dbReference>
<feature type="compositionally biased region" description="Low complexity" evidence="1">
    <location>
        <begin position="39"/>
        <end position="53"/>
    </location>
</feature>
<feature type="region of interest" description="Disordered" evidence="1">
    <location>
        <begin position="1"/>
        <end position="64"/>
    </location>
</feature>
<accession>A0ABP8X4N9</accession>
<evidence type="ECO:0000256" key="1">
    <source>
        <dbReference type="SAM" id="MobiDB-lite"/>
    </source>
</evidence>
<evidence type="ECO:0000313" key="2">
    <source>
        <dbReference type="EMBL" id="GAA4700331.1"/>
    </source>
</evidence>
<evidence type="ECO:0000313" key="3">
    <source>
        <dbReference type="Proteomes" id="UP001500325"/>
    </source>
</evidence>
<name>A0ABP8X4N9_9PSEU</name>
<dbReference type="EMBL" id="BAABIC010000015">
    <property type="protein sequence ID" value="GAA4700331.1"/>
    <property type="molecule type" value="Genomic_DNA"/>
</dbReference>
<organism evidence="2 3">
    <name type="scientific">Pseudonocardia yuanmonensis</name>
    <dbReference type="NCBI Taxonomy" id="1095914"/>
    <lineage>
        <taxon>Bacteria</taxon>
        <taxon>Bacillati</taxon>
        <taxon>Actinomycetota</taxon>
        <taxon>Actinomycetes</taxon>
        <taxon>Pseudonocardiales</taxon>
        <taxon>Pseudonocardiaceae</taxon>
        <taxon>Pseudonocardia</taxon>
    </lineage>
</organism>